<dbReference type="SUPFAM" id="SSF110087">
    <property type="entry name" value="DR1885-like metal-binding protein"/>
    <property type="match status" value="1"/>
</dbReference>
<dbReference type="InterPro" id="IPR006311">
    <property type="entry name" value="TAT_signal"/>
</dbReference>
<proteinExistence type="predicted"/>
<evidence type="ECO:0008006" key="4">
    <source>
        <dbReference type="Google" id="ProtNLM"/>
    </source>
</evidence>
<dbReference type="InterPro" id="IPR007410">
    <property type="entry name" value="LpqE-like"/>
</dbReference>
<accession>A0A917PES8</accession>
<name>A0A917PES8_9MICO</name>
<sequence>MRTMKRSLLTSALTVAAALSLAGCAGAGASATSAADSGAGSVAEASVILTDGWAKAAETGMTAVFGSLENAGSEDLVVVAVESDAAESAELHEMVGDGSGTMSMREKDGGFPIAAGDHLHLEPGGNHIMLLGLTAPLLAGDEVALEISFDDGSTIEVTVPVKDYEGANESYDGGEHGAH</sequence>
<dbReference type="InterPro" id="IPR036182">
    <property type="entry name" value="PCuAC_sf"/>
</dbReference>
<gene>
    <name evidence="2" type="ORF">GCM10011372_09380</name>
</gene>
<dbReference type="Pfam" id="PF04314">
    <property type="entry name" value="PCuAC"/>
    <property type="match status" value="1"/>
</dbReference>
<keyword evidence="3" id="KW-1185">Reference proteome</keyword>
<dbReference type="InterPro" id="IPR058248">
    <property type="entry name" value="Lxx211020-like"/>
</dbReference>
<evidence type="ECO:0000256" key="1">
    <source>
        <dbReference type="SAM" id="SignalP"/>
    </source>
</evidence>
<dbReference type="Proteomes" id="UP000636956">
    <property type="component" value="Unassembled WGS sequence"/>
</dbReference>
<comment type="caution">
    <text evidence="2">The sequence shown here is derived from an EMBL/GenBank/DDBJ whole genome shotgun (WGS) entry which is preliminary data.</text>
</comment>
<dbReference type="Gene3D" id="2.60.40.1890">
    <property type="entry name" value="PCu(A)C copper chaperone"/>
    <property type="match status" value="1"/>
</dbReference>
<dbReference type="PROSITE" id="PS51257">
    <property type="entry name" value="PROKAR_LIPOPROTEIN"/>
    <property type="match status" value="1"/>
</dbReference>
<dbReference type="EMBL" id="BMMD01000003">
    <property type="protein sequence ID" value="GGJ73495.1"/>
    <property type="molecule type" value="Genomic_DNA"/>
</dbReference>
<dbReference type="AlphaFoldDB" id="A0A917PES8"/>
<dbReference type="PANTHER" id="PTHR36302:SF1">
    <property type="entry name" value="COPPER CHAPERONE PCU(A)C"/>
    <property type="match status" value="1"/>
</dbReference>
<feature type="signal peptide" evidence="1">
    <location>
        <begin position="1"/>
        <end position="27"/>
    </location>
</feature>
<organism evidence="2 3">
    <name type="scientific">Agromyces bauzanensis</name>
    <dbReference type="NCBI Taxonomy" id="1308924"/>
    <lineage>
        <taxon>Bacteria</taxon>
        <taxon>Bacillati</taxon>
        <taxon>Actinomycetota</taxon>
        <taxon>Actinomycetes</taxon>
        <taxon>Micrococcales</taxon>
        <taxon>Microbacteriaceae</taxon>
        <taxon>Agromyces</taxon>
    </lineage>
</organism>
<reference evidence="2" key="1">
    <citation type="journal article" date="2014" name="Int. J. Syst. Evol. Microbiol.">
        <title>Complete genome sequence of Corynebacterium casei LMG S-19264T (=DSM 44701T), isolated from a smear-ripened cheese.</title>
        <authorList>
            <consortium name="US DOE Joint Genome Institute (JGI-PGF)"/>
            <person name="Walter F."/>
            <person name="Albersmeier A."/>
            <person name="Kalinowski J."/>
            <person name="Ruckert C."/>
        </authorList>
    </citation>
    <scope>NUCLEOTIDE SEQUENCE</scope>
    <source>
        <strain evidence="2">CGMCC 1.8984</strain>
    </source>
</reference>
<protein>
    <recommendedName>
        <fullName evidence="4">Copper chaperone PCu(A)C</fullName>
    </recommendedName>
</protein>
<reference evidence="2" key="2">
    <citation type="submission" date="2020-09" db="EMBL/GenBank/DDBJ databases">
        <authorList>
            <person name="Sun Q."/>
            <person name="Zhou Y."/>
        </authorList>
    </citation>
    <scope>NUCLEOTIDE SEQUENCE</scope>
    <source>
        <strain evidence="2">CGMCC 1.8984</strain>
    </source>
</reference>
<keyword evidence="1" id="KW-0732">Signal</keyword>
<dbReference type="PROSITE" id="PS51318">
    <property type="entry name" value="TAT"/>
    <property type="match status" value="1"/>
</dbReference>
<evidence type="ECO:0000313" key="2">
    <source>
        <dbReference type="EMBL" id="GGJ73495.1"/>
    </source>
</evidence>
<feature type="chain" id="PRO_5039205057" description="Copper chaperone PCu(A)C" evidence="1">
    <location>
        <begin position="28"/>
        <end position="179"/>
    </location>
</feature>
<dbReference type="PANTHER" id="PTHR36302">
    <property type="entry name" value="BLR7088 PROTEIN"/>
    <property type="match status" value="1"/>
</dbReference>
<evidence type="ECO:0000313" key="3">
    <source>
        <dbReference type="Proteomes" id="UP000636956"/>
    </source>
</evidence>